<keyword evidence="9" id="KW-0963">Cytoplasm</keyword>
<dbReference type="InterPro" id="IPR006062">
    <property type="entry name" value="His_biosynth"/>
</dbReference>
<evidence type="ECO:0000256" key="6">
    <source>
        <dbReference type="ARBA" id="ARBA00023239"/>
    </source>
</evidence>
<evidence type="ECO:0000256" key="5">
    <source>
        <dbReference type="ARBA" id="ARBA00023102"/>
    </source>
</evidence>
<comment type="subcellular location">
    <subcellularLocation>
        <location evidence="9">Cytoplasm</location>
    </subcellularLocation>
</comment>
<keyword evidence="12" id="KW-1185">Reference proteome</keyword>
<name>A0ABY5L6A6_9SPHN</name>
<evidence type="ECO:0000256" key="4">
    <source>
        <dbReference type="ARBA" id="ARBA00022605"/>
    </source>
</evidence>
<dbReference type="PANTHER" id="PTHR21235:SF2">
    <property type="entry name" value="IMIDAZOLE GLYCEROL PHOSPHATE SYNTHASE HISHF"/>
    <property type="match status" value="1"/>
</dbReference>
<gene>
    <name evidence="9 11" type="primary">hisF</name>
    <name evidence="11" type="ORF">NMP03_08940</name>
</gene>
<proteinExistence type="inferred from homology"/>
<dbReference type="EMBL" id="CP101740">
    <property type="protein sequence ID" value="UUL81349.1"/>
    <property type="molecule type" value="Genomic_DNA"/>
</dbReference>
<evidence type="ECO:0000256" key="8">
    <source>
        <dbReference type="ARBA" id="ARBA00047838"/>
    </source>
</evidence>
<feature type="active site" evidence="9">
    <location>
        <position position="12"/>
    </location>
</feature>
<dbReference type="CDD" id="cd04731">
    <property type="entry name" value="HisF"/>
    <property type="match status" value="1"/>
</dbReference>
<comment type="similarity">
    <text evidence="2 9 10">Belongs to the HisA/HisF family.</text>
</comment>
<dbReference type="InterPro" id="IPR013785">
    <property type="entry name" value="Aldolase_TIM"/>
</dbReference>
<accession>A0ABY5L6A6</accession>
<dbReference type="PANTHER" id="PTHR21235">
    <property type="entry name" value="IMIDAZOLE GLYCEROL PHOSPHATE SYNTHASE SUBUNIT HISF/H IGP SYNTHASE SUBUNIT HISF/H"/>
    <property type="match status" value="1"/>
</dbReference>
<dbReference type="Proteomes" id="UP001058533">
    <property type="component" value="Chromosome"/>
</dbReference>
<feature type="active site" evidence="9">
    <location>
        <position position="131"/>
    </location>
</feature>
<evidence type="ECO:0000256" key="2">
    <source>
        <dbReference type="ARBA" id="ARBA00009667"/>
    </source>
</evidence>
<dbReference type="GO" id="GO:0016829">
    <property type="term" value="F:lyase activity"/>
    <property type="evidence" value="ECO:0007669"/>
    <property type="project" value="UniProtKB-KW"/>
</dbReference>
<organism evidence="11 12">
    <name type="scientific">Sphingomonas qomolangmaensis</name>
    <dbReference type="NCBI Taxonomy" id="2918765"/>
    <lineage>
        <taxon>Bacteria</taxon>
        <taxon>Pseudomonadati</taxon>
        <taxon>Pseudomonadota</taxon>
        <taxon>Alphaproteobacteria</taxon>
        <taxon>Sphingomonadales</taxon>
        <taxon>Sphingomonadaceae</taxon>
        <taxon>Sphingomonas</taxon>
    </lineage>
</organism>
<comment type="pathway">
    <text evidence="1 9">Amino-acid biosynthesis; L-histidine biosynthesis; L-histidine from 5-phospho-alpha-D-ribose 1-diphosphate: step 5/9.</text>
</comment>
<keyword evidence="6 9" id="KW-0456">Lyase</keyword>
<evidence type="ECO:0000256" key="7">
    <source>
        <dbReference type="ARBA" id="ARBA00025475"/>
    </source>
</evidence>
<evidence type="ECO:0000256" key="1">
    <source>
        <dbReference type="ARBA" id="ARBA00005091"/>
    </source>
</evidence>
<comment type="catalytic activity">
    <reaction evidence="8 9">
        <text>5-[(5-phospho-1-deoxy-D-ribulos-1-ylimino)methylamino]-1-(5-phospho-beta-D-ribosyl)imidazole-4-carboxamide + L-glutamine = D-erythro-1-(imidazol-4-yl)glycerol 3-phosphate + 5-amino-1-(5-phospho-beta-D-ribosyl)imidazole-4-carboxamide + L-glutamate + H(+)</text>
        <dbReference type="Rhea" id="RHEA:24793"/>
        <dbReference type="ChEBI" id="CHEBI:15378"/>
        <dbReference type="ChEBI" id="CHEBI:29985"/>
        <dbReference type="ChEBI" id="CHEBI:58278"/>
        <dbReference type="ChEBI" id="CHEBI:58359"/>
        <dbReference type="ChEBI" id="CHEBI:58475"/>
        <dbReference type="ChEBI" id="CHEBI:58525"/>
        <dbReference type="EC" id="4.3.2.10"/>
    </reaction>
</comment>
<dbReference type="Pfam" id="PF00977">
    <property type="entry name" value="His_biosynth"/>
    <property type="match status" value="1"/>
</dbReference>
<dbReference type="RefSeq" id="WP_256505015.1">
    <property type="nucleotide sequence ID" value="NZ_CP101740.1"/>
</dbReference>
<dbReference type="SUPFAM" id="SSF51366">
    <property type="entry name" value="Ribulose-phoshate binding barrel"/>
    <property type="match status" value="1"/>
</dbReference>
<dbReference type="EC" id="4.3.2.10" evidence="9"/>
<dbReference type="InterPro" id="IPR011060">
    <property type="entry name" value="RibuloseP-bd_barrel"/>
</dbReference>
<evidence type="ECO:0000256" key="3">
    <source>
        <dbReference type="ARBA" id="ARBA00011152"/>
    </source>
</evidence>
<evidence type="ECO:0000256" key="9">
    <source>
        <dbReference type="HAMAP-Rule" id="MF_01013"/>
    </source>
</evidence>
<evidence type="ECO:0000313" key="12">
    <source>
        <dbReference type="Proteomes" id="UP001058533"/>
    </source>
</evidence>
<evidence type="ECO:0000256" key="10">
    <source>
        <dbReference type="RuleBase" id="RU003657"/>
    </source>
</evidence>
<keyword evidence="5 9" id="KW-0368">Histidine biosynthesis</keyword>
<protein>
    <recommendedName>
        <fullName evidence="9">Imidazole glycerol phosphate synthase subunit HisF</fullName>
        <ecNumber evidence="9">4.3.2.10</ecNumber>
    </recommendedName>
    <alternativeName>
        <fullName evidence="9">IGP synthase cyclase subunit</fullName>
    </alternativeName>
    <alternativeName>
        <fullName evidence="9">IGP synthase subunit HisF</fullName>
    </alternativeName>
    <alternativeName>
        <fullName evidence="9">ImGP synthase subunit HisF</fullName>
        <shortName evidence="9">IGPS subunit HisF</shortName>
    </alternativeName>
</protein>
<comment type="subunit">
    <text evidence="3 9">Heterodimer of HisH and HisF.</text>
</comment>
<dbReference type="HAMAP" id="MF_01013">
    <property type="entry name" value="HisF"/>
    <property type="match status" value="1"/>
</dbReference>
<reference evidence="11" key="1">
    <citation type="submission" date="2022-07" db="EMBL/GenBank/DDBJ databases">
        <title>Sphingomonas sp. nov., a novel bacterium isolated from the north slope of the Mount Everest.</title>
        <authorList>
            <person name="Cui X."/>
            <person name="Liu Y."/>
        </authorList>
    </citation>
    <scope>NUCLEOTIDE SEQUENCE</scope>
    <source>
        <strain evidence="11">S5-59</strain>
    </source>
</reference>
<dbReference type="InterPro" id="IPR004651">
    <property type="entry name" value="HisF"/>
</dbReference>
<sequence>MTVRARVIPCLDVANGRVVKGVNFVDLRDAGDPVEQARAYDAAGADELCFLDITASHEARGTILDVVRRTAEVCFMPLTVGGGVRSAEDARALLLAGADKVAVNSAAVSRPEVVSDIAARFGSQCVVASVDARRSGDGWEVFTHGGRKATGIDAIEHAVRLAELGAGELLVTSMDRDGTRGGYDLALIRAIAQRVRVPVVASGGVGGLDDLVAGIRDGGASAVLAASIFHFGEASIADAHAALASAGIPVRRPVNALV</sequence>
<comment type="function">
    <text evidence="7 9">IGPS catalyzes the conversion of PRFAR and glutamine to IGP, AICAR and glutamate. The HisF subunit catalyzes the cyclization activity that produces IGP and AICAR from PRFAR using the ammonia provided by the HisH subunit.</text>
</comment>
<dbReference type="NCBIfam" id="TIGR00735">
    <property type="entry name" value="hisF"/>
    <property type="match status" value="1"/>
</dbReference>
<keyword evidence="4 9" id="KW-0028">Amino-acid biosynthesis</keyword>
<dbReference type="Gene3D" id="3.20.20.70">
    <property type="entry name" value="Aldolase class I"/>
    <property type="match status" value="1"/>
</dbReference>
<dbReference type="InterPro" id="IPR050064">
    <property type="entry name" value="IGPS_HisA/HisF"/>
</dbReference>
<evidence type="ECO:0000313" key="11">
    <source>
        <dbReference type="EMBL" id="UUL81349.1"/>
    </source>
</evidence>